<reference evidence="1" key="1">
    <citation type="submission" date="2022-06" db="EMBL/GenBank/DDBJ databases">
        <title>Amycolatopsis iheyaensis sp. nov., a new species of the genus Amycolatopsis isolated from soil in Iheya island, Japan.</title>
        <authorList>
            <person name="Ngamcharungchit C."/>
            <person name="Kanto H."/>
            <person name="Take A."/>
            <person name="Intra B."/>
            <person name="Matsumoto A."/>
            <person name="Panbangred W."/>
            <person name="Inahashi Y."/>
        </authorList>
    </citation>
    <scope>NUCLEOTIDE SEQUENCE</scope>
    <source>
        <strain evidence="1">OK19-0408</strain>
    </source>
</reference>
<dbReference type="RefSeq" id="WP_257926386.1">
    <property type="nucleotide sequence ID" value="NZ_JAMXQV010000036.1"/>
</dbReference>
<accession>A0A9X2SP85</accession>
<name>A0A9X2SP85_9PSEU</name>
<keyword evidence="2" id="KW-1185">Reference proteome</keyword>
<dbReference type="EMBL" id="JAMXQV010000036">
    <property type="protein sequence ID" value="MCR6489817.1"/>
    <property type="molecule type" value="Genomic_DNA"/>
</dbReference>
<sequence length="71" mass="8030">MEVPEAGRLRHQLSAAHLFERRSNRWELHDLPVRSNAFDASRPNAELECADGPVVESFTDPDESVGWSLAR</sequence>
<proteinExistence type="predicted"/>
<dbReference type="AlphaFoldDB" id="A0A9X2SP85"/>
<organism evidence="1 2">
    <name type="scientific">Amycolatopsis iheyensis</name>
    <dbReference type="NCBI Taxonomy" id="2945988"/>
    <lineage>
        <taxon>Bacteria</taxon>
        <taxon>Bacillati</taxon>
        <taxon>Actinomycetota</taxon>
        <taxon>Actinomycetes</taxon>
        <taxon>Pseudonocardiales</taxon>
        <taxon>Pseudonocardiaceae</taxon>
        <taxon>Amycolatopsis</taxon>
    </lineage>
</organism>
<evidence type="ECO:0000313" key="2">
    <source>
        <dbReference type="Proteomes" id="UP001144096"/>
    </source>
</evidence>
<evidence type="ECO:0000313" key="1">
    <source>
        <dbReference type="EMBL" id="MCR6489817.1"/>
    </source>
</evidence>
<dbReference type="Proteomes" id="UP001144096">
    <property type="component" value="Unassembled WGS sequence"/>
</dbReference>
<comment type="caution">
    <text evidence="1">The sequence shown here is derived from an EMBL/GenBank/DDBJ whole genome shotgun (WGS) entry which is preliminary data.</text>
</comment>
<protein>
    <submittedName>
        <fullName evidence="1">Uncharacterized protein</fullName>
    </submittedName>
</protein>
<gene>
    <name evidence="1" type="ORF">M8542_44100</name>
</gene>